<sequence length="392" mass="43811">MRQIMMYADQAYLKTLGIKPENLISFAGGWVNHKAPLELQKAYKEIVSDDESMHASGGYSPTLGMLGCKEAIVKFEKHTYAVQNLEPCHIAIGASSTQLLSDLMRVLLDPDDKVLLLDPSYCNYQSQIVTATDANIIRFPVIDVDTWEYNADKRIGAFVDYIQKERPKAVLLVSPDNPTSQVLSQDFVVAAYEAVCSIGSFLVVDFAYKDMVFEEKIPEYFSWGPTDNLISIHSNSKWSRSLGRRLGWIEADESVIQALDSIQSSTILCPDTLHQMAFQRCVNEAVENNTLRPYIKKVSDDYKKAAFFTVAAIKKYTNAKFLVPQGGLFTCIDVSMDGAVFVEKALKETGVLLVPGWGFGKTLKNAVRLSFGPLVYDLQKIEEGIKRVSRLL</sequence>
<accession>A0A0G1N0J8</accession>
<protein>
    <submittedName>
        <fullName evidence="7">Aminotransferase</fullName>
    </submittedName>
</protein>
<evidence type="ECO:0000256" key="4">
    <source>
        <dbReference type="ARBA" id="ARBA00022679"/>
    </source>
</evidence>
<dbReference type="Gene3D" id="3.90.1150.10">
    <property type="entry name" value="Aspartate Aminotransferase, domain 1"/>
    <property type="match status" value="1"/>
</dbReference>
<gene>
    <name evidence="7" type="ORF">UX20_C0011G0013</name>
</gene>
<evidence type="ECO:0000259" key="6">
    <source>
        <dbReference type="Pfam" id="PF00155"/>
    </source>
</evidence>
<dbReference type="Proteomes" id="UP000034911">
    <property type="component" value="Unassembled WGS sequence"/>
</dbReference>
<dbReference type="InterPro" id="IPR004839">
    <property type="entry name" value="Aminotransferase_I/II_large"/>
</dbReference>
<dbReference type="InterPro" id="IPR015421">
    <property type="entry name" value="PyrdxlP-dep_Trfase_major"/>
</dbReference>
<dbReference type="Pfam" id="PF00155">
    <property type="entry name" value="Aminotran_1_2"/>
    <property type="match status" value="1"/>
</dbReference>
<dbReference type="GO" id="GO:0006520">
    <property type="term" value="P:amino acid metabolic process"/>
    <property type="evidence" value="ECO:0007669"/>
    <property type="project" value="InterPro"/>
</dbReference>
<dbReference type="PANTHER" id="PTHR46383">
    <property type="entry name" value="ASPARTATE AMINOTRANSFERASE"/>
    <property type="match status" value="1"/>
</dbReference>
<keyword evidence="5" id="KW-0663">Pyridoxal phosphate</keyword>
<evidence type="ECO:0000256" key="1">
    <source>
        <dbReference type="ARBA" id="ARBA00001933"/>
    </source>
</evidence>
<evidence type="ECO:0000256" key="2">
    <source>
        <dbReference type="ARBA" id="ARBA00007441"/>
    </source>
</evidence>
<dbReference type="EMBL" id="LCLH01000011">
    <property type="protein sequence ID" value="KKU13882.1"/>
    <property type="molecule type" value="Genomic_DNA"/>
</dbReference>
<name>A0A0G1N0J8_9BACT</name>
<comment type="cofactor">
    <cofactor evidence="1">
        <name>pyridoxal 5'-phosphate</name>
        <dbReference type="ChEBI" id="CHEBI:597326"/>
    </cofactor>
</comment>
<dbReference type="AlphaFoldDB" id="A0A0G1N0J8"/>
<evidence type="ECO:0000256" key="5">
    <source>
        <dbReference type="ARBA" id="ARBA00022898"/>
    </source>
</evidence>
<evidence type="ECO:0000313" key="7">
    <source>
        <dbReference type="EMBL" id="KKU13882.1"/>
    </source>
</evidence>
<dbReference type="STRING" id="1619050.UX20_C0011G0013"/>
<comment type="caution">
    <text evidence="7">The sequence shown here is derived from an EMBL/GenBank/DDBJ whole genome shotgun (WGS) entry which is preliminary data.</text>
</comment>
<dbReference type="GO" id="GO:0030170">
    <property type="term" value="F:pyridoxal phosphate binding"/>
    <property type="evidence" value="ECO:0007669"/>
    <property type="project" value="InterPro"/>
</dbReference>
<evidence type="ECO:0000313" key="8">
    <source>
        <dbReference type="Proteomes" id="UP000034911"/>
    </source>
</evidence>
<dbReference type="PANTHER" id="PTHR46383:SF1">
    <property type="entry name" value="ASPARTATE AMINOTRANSFERASE"/>
    <property type="match status" value="1"/>
</dbReference>
<comment type="similarity">
    <text evidence="2">Belongs to the class-I pyridoxal-phosphate-dependent aminotransferase family.</text>
</comment>
<keyword evidence="4 7" id="KW-0808">Transferase</keyword>
<keyword evidence="3 7" id="KW-0032">Aminotransferase</keyword>
<proteinExistence type="inferred from homology"/>
<organism evidence="7 8">
    <name type="scientific">Candidatus Magasanikbacteria bacterium GW2011_GWC2_45_8</name>
    <dbReference type="NCBI Taxonomy" id="1619050"/>
    <lineage>
        <taxon>Bacteria</taxon>
        <taxon>Candidatus Magasanikiibacteriota</taxon>
    </lineage>
</organism>
<dbReference type="Gene3D" id="3.40.640.10">
    <property type="entry name" value="Type I PLP-dependent aspartate aminotransferase-like (Major domain)"/>
    <property type="match status" value="1"/>
</dbReference>
<dbReference type="InterPro" id="IPR015422">
    <property type="entry name" value="PyrdxlP-dep_Trfase_small"/>
</dbReference>
<reference evidence="7 8" key="1">
    <citation type="journal article" date="2015" name="Nature">
        <title>rRNA introns, odd ribosomes, and small enigmatic genomes across a large radiation of phyla.</title>
        <authorList>
            <person name="Brown C.T."/>
            <person name="Hug L.A."/>
            <person name="Thomas B.C."/>
            <person name="Sharon I."/>
            <person name="Castelle C.J."/>
            <person name="Singh A."/>
            <person name="Wilkins M.J."/>
            <person name="Williams K.H."/>
            <person name="Banfield J.F."/>
        </authorList>
    </citation>
    <scope>NUCLEOTIDE SEQUENCE [LARGE SCALE GENOMIC DNA]</scope>
</reference>
<evidence type="ECO:0000256" key="3">
    <source>
        <dbReference type="ARBA" id="ARBA00022576"/>
    </source>
</evidence>
<dbReference type="SUPFAM" id="SSF53383">
    <property type="entry name" value="PLP-dependent transferases"/>
    <property type="match status" value="1"/>
</dbReference>
<dbReference type="InterPro" id="IPR015424">
    <property type="entry name" value="PyrdxlP-dep_Trfase"/>
</dbReference>
<feature type="domain" description="Aminotransferase class I/classII large" evidence="6">
    <location>
        <begin position="45"/>
        <end position="371"/>
    </location>
</feature>
<dbReference type="InterPro" id="IPR050596">
    <property type="entry name" value="AspAT/PAT-like"/>
</dbReference>
<dbReference type="CDD" id="cd00609">
    <property type="entry name" value="AAT_like"/>
    <property type="match status" value="1"/>
</dbReference>
<dbReference type="GO" id="GO:0008483">
    <property type="term" value="F:transaminase activity"/>
    <property type="evidence" value="ECO:0007669"/>
    <property type="project" value="UniProtKB-KW"/>
</dbReference>